<evidence type="ECO:0008006" key="5">
    <source>
        <dbReference type="Google" id="ProtNLM"/>
    </source>
</evidence>
<evidence type="ECO:0000313" key="4">
    <source>
        <dbReference type="Proteomes" id="UP000176241"/>
    </source>
</evidence>
<dbReference type="GO" id="GO:0016758">
    <property type="term" value="F:hexosyltransferase activity"/>
    <property type="evidence" value="ECO:0007669"/>
    <property type="project" value="TreeGrafter"/>
</dbReference>
<name>A0A1G1XSZ3_9BACT</name>
<accession>A0A1G1XSZ3</accession>
<dbReference type="PANTHER" id="PTHR45947:SF3">
    <property type="entry name" value="SULFOQUINOVOSYL TRANSFERASE SQD2"/>
    <property type="match status" value="1"/>
</dbReference>
<evidence type="ECO:0000259" key="1">
    <source>
        <dbReference type="Pfam" id="PF00534"/>
    </source>
</evidence>
<feature type="domain" description="Glycosyltransferase subfamily 4-like N-terminal" evidence="2">
    <location>
        <begin position="52"/>
        <end position="158"/>
    </location>
</feature>
<dbReference type="Gene3D" id="3.40.50.2000">
    <property type="entry name" value="Glycogen Phosphorylase B"/>
    <property type="match status" value="2"/>
</dbReference>
<dbReference type="InterPro" id="IPR050194">
    <property type="entry name" value="Glycosyltransferase_grp1"/>
</dbReference>
<dbReference type="InterPro" id="IPR028098">
    <property type="entry name" value="Glyco_trans_4-like_N"/>
</dbReference>
<evidence type="ECO:0000259" key="2">
    <source>
        <dbReference type="Pfam" id="PF13439"/>
    </source>
</evidence>
<organism evidence="3 4">
    <name type="scientific">Candidatus Buchananbacteria bacterium RIFCSPHIGHO2_01_FULL_39_8</name>
    <dbReference type="NCBI Taxonomy" id="1797533"/>
    <lineage>
        <taxon>Bacteria</taxon>
        <taxon>Candidatus Buchananiibacteriota</taxon>
    </lineage>
</organism>
<sequence>MKVLIINLDKSIFFPGSKSLERLKEYAGFCGKLSVIVLTRRIFEPIIIDNLSVYATGSCCRLKYLFDALSLAKKVMEKERYDLVMTQDPFDTGHIGWLVKKKYEIPWQCQIHTDFLSPYFWRESLSNKFRVLLAKFLLPQANGIRVVSQRIKNSLKAKNYKLKTEPIVLPIFADLKKVITSSVEDNLRIKYPQFNPLILMASRLSKEKNIDLAIRAMAEIVKQYPKTGLIIVGDGPEKISLQLTVKKHQLQSGVVFEPWHKDLSSYYRSADLFLLTSNYEGWGMTVIEAANFYLPVIMTDVGCAGEIIKNEESGIIIKVGDEKALTEAIIRLAREDNFRKKLGEEAKKAIASLPDREQNLDLYKKSFNSLVQ</sequence>
<dbReference type="STRING" id="1797533.A2731_02420"/>
<dbReference type="Proteomes" id="UP000176241">
    <property type="component" value="Unassembled WGS sequence"/>
</dbReference>
<dbReference type="PANTHER" id="PTHR45947">
    <property type="entry name" value="SULFOQUINOVOSYL TRANSFERASE SQD2"/>
    <property type="match status" value="1"/>
</dbReference>
<feature type="domain" description="Glycosyl transferase family 1" evidence="1">
    <location>
        <begin position="195"/>
        <end position="348"/>
    </location>
</feature>
<protein>
    <recommendedName>
        <fullName evidence="5">Glycosyl transferase family 1 domain-containing protein</fullName>
    </recommendedName>
</protein>
<comment type="caution">
    <text evidence="3">The sequence shown here is derived from an EMBL/GenBank/DDBJ whole genome shotgun (WGS) entry which is preliminary data.</text>
</comment>
<gene>
    <name evidence="3" type="ORF">A2731_02420</name>
</gene>
<dbReference type="Pfam" id="PF13439">
    <property type="entry name" value="Glyco_transf_4"/>
    <property type="match status" value="1"/>
</dbReference>
<dbReference type="CDD" id="cd03801">
    <property type="entry name" value="GT4_PimA-like"/>
    <property type="match status" value="1"/>
</dbReference>
<proteinExistence type="predicted"/>
<dbReference type="Pfam" id="PF00534">
    <property type="entry name" value="Glycos_transf_1"/>
    <property type="match status" value="1"/>
</dbReference>
<dbReference type="AlphaFoldDB" id="A0A1G1XSZ3"/>
<dbReference type="InterPro" id="IPR001296">
    <property type="entry name" value="Glyco_trans_1"/>
</dbReference>
<dbReference type="EMBL" id="MHIC01000054">
    <property type="protein sequence ID" value="OGY43091.1"/>
    <property type="molecule type" value="Genomic_DNA"/>
</dbReference>
<dbReference type="SUPFAM" id="SSF53756">
    <property type="entry name" value="UDP-Glycosyltransferase/glycogen phosphorylase"/>
    <property type="match status" value="1"/>
</dbReference>
<reference evidence="3 4" key="1">
    <citation type="journal article" date="2016" name="Nat. Commun.">
        <title>Thousands of microbial genomes shed light on interconnected biogeochemical processes in an aquifer system.</title>
        <authorList>
            <person name="Anantharaman K."/>
            <person name="Brown C.T."/>
            <person name="Hug L.A."/>
            <person name="Sharon I."/>
            <person name="Castelle C.J."/>
            <person name="Probst A.J."/>
            <person name="Thomas B.C."/>
            <person name="Singh A."/>
            <person name="Wilkins M.J."/>
            <person name="Karaoz U."/>
            <person name="Brodie E.L."/>
            <person name="Williams K.H."/>
            <person name="Hubbard S.S."/>
            <person name="Banfield J.F."/>
        </authorList>
    </citation>
    <scope>NUCLEOTIDE SEQUENCE [LARGE SCALE GENOMIC DNA]</scope>
</reference>
<evidence type="ECO:0000313" key="3">
    <source>
        <dbReference type="EMBL" id="OGY43091.1"/>
    </source>
</evidence>